<evidence type="ECO:0000313" key="6">
    <source>
        <dbReference type="RefSeq" id="XP_022251601.1"/>
    </source>
</evidence>
<feature type="domain" description="FANCI helical" evidence="4">
    <location>
        <begin position="49"/>
        <end position="277"/>
    </location>
</feature>
<dbReference type="InterPro" id="IPR029312">
    <property type="entry name" value="FANCI_HD2"/>
</dbReference>
<evidence type="ECO:0000259" key="3">
    <source>
        <dbReference type="Pfam" id="PF14678"/>
    </source>
</evidence>
<evidence type="ECO:0000259" key="4">
    <source>
        <dbReference type="Pfam" id="PF14680"/>
    </source>
</evidence>
<feature type="domain" description="FANCI solenoid 3" evidence="2">
    <location>
        <begin position="309"/>
        <end position="530"/>
    </location>
</feature>
<gene>
    <name evidence="6" type="primary">LOC106467692</name>
</gene>
<dbReference type="Pfam" id="PF14677">
    <property type="entry name" value="FANCI_S3"/>
    <property type="match status" value="1"/>
</dbReference>
<dbReference type="Pfam" id="PF14678">
    <property type="entry name" value="FANCI_S4"/>
    <property type="match status" value="1"/>
</dbReference>
<feature type="domain" description="FANCI solenoid 4" evidence="3">
    <location>
        <begin position="544"/>
        <end position="792"/>
    </location>
</feature>
<evidence type="ECO:0000259" key="2">
    <source>
        <dbReference type="Pfam" id="PF14677"/>
    </source>
</evidence>
<evidence type="ECO:0000313" key="5">
    <source>
        <dbReference type="Proteomes" id="UP000694941"/>
    </source>
</evidence>
<dbReference type="GeneID" id="106467692"/>
<keyword evidence="5" id="KW-1185">Reference proteome</keyword>
<protein>
    <submittedName>
        <fullName evidence="6">Fanconi anemia group I protein-like</fullName>
    </submittedName>
</protein>
<dbReference type="InterPro" id="IPR029313">
    <property type="entry name" value="FANCI_S3"/>
</dbReference>
<name>A0ABM1T6U5_LIMPO</name>
<dbReference type="PANTHER" id="PTHR21818">
    <property type="entry name" value="BC025462 PROTEIN"/>
    <property type="match status" value="1"/>
</dbReference>
<dbReference type="InterPro" id="IPR029314">
    <property type="entry name" value="FANCI_S4"/>
</dbReference>
<reference evidence="6" key="1">
    <citation type="submission" date="2025-08" db="UniProtKB">
        <authorList>
            <consortium name="RefSeq"/>
        </authorList>
    </citation>
    <scope>IDENTIFICATION</scope>
    <source>
        <tissue evidence="6">Muscle</tissue>
    </source>
</reference>
<dbReference type="Pfam" id="PF14680">
    <property type="entry name" value="FANCI_HD2"/>
    <property type="match status" value="1"/>
</dbReference>
<dbReference type="PANTHER" id="PTHR21818:SF0">
    <property type="entry name" value="FANCONI ANEMIA GROUP I PROTEIN"/>
    <property type="match status" value="1"/>
</dbReference>
<dbReference type="Proteomes" id="UP000694941">
    <property type="component" value="Unplaced"/>
</dbReference>
<feature type="region of interest" description="Disordered" evidence="1">
    <location>
        <begin position="822"/>
        <end position="861"/>
    </location>
</feature>
<accession>A0ABM1T6U5</accession>
<organism evidence="5 6">
    <name type="scientific">Limulus polyphemus</name>
    <name type="common">Atlantic horseshoe crab</name>
    <dbReference type="NCBI Taxonomy" id="6850"/>
    <lineage>
        <taxon>Eukaryota</taxon>
        <taxon>Metazoa</taxon>
        <taxon>Ecdysozoa</taxon>
        <taxon>Arthropoda</taxon>
        <taxon>Chelicerata</taxon>
        <taxon>Merostomata</taxon>
        <taxon>Xiphosura</taxon>
        <taxon>Limulidae</taxon>
        <taxon>Limulus</taxon>
    </lineage>
</organism>
<dbReference type="RefSeq" id="XP_022251601.1">
    <property type="nucleotide sequence ID" value="XM_022395893.1"/>
</dbReference>
<evidence type="ECO:0000256" key="1">
    <source>
        <dbReference type="SAM" id="MobiDB-lite"/>
    </source>
</evidence>
<sequence>MLRRKIKVEVALGVRRRQLEARKIAVVGFLMMLRNFKVFGGFTQSQSQRSTQQSISLSQIRVDVHTGCSIGSNEAVCLELLGTLRRALTQQADVRNLLYQGLNEVLCKNPQISEAILELLMAQFQRYYEFAEDVSPPLKLDSCIQTQMDEVQLVEPLAQLVFTVQQCLTTSLNRGPVEEINSDDEELEIKNKLQRYMKTLVSRMITTEIEDFELDKLTGYNPSLLFDTKNIIMANELLGIYEGLIEYCFTACEMSVQSCSDVLALFKKYHTLEETLKEKMPGAGTKKDENRSYKSIKYSSAISRNRIRLLSLRVVAEILKLLLCDCSPDHEDSLTLLRQEKKFVIFIVKVAVQRINQFKDKGNCDGCEGKNDNRLVEHFCTIGRSLLKHICKDVLSNTQQNKTTVDPLRTLCLDGLSTLFEVFSSSHVNYYQAFLMSFEKEGKVEIKNLEEDLLKTHLNNFQHIIDDALRCSEGDHSLKEIISLLSIVSCLSKHIQPASLIFKEYFHWIHKLCNEQEINDSGVAKAMLSLYLTLSHQSKEYIPVLRDVANQIHSILGDITEDVEVENKKQFAIINEKTALPLAHLILFHADLVLNEIEWILNQMKAQITVDSEANKDTEPPENRVKREYNLCSHLGQLITVVHELIQTAFPLGSCANTTLKLVSRIYNTLGVFTKYYICVYNLKIGHLCSKFEKLVKLSSTHLTPHVDTFITYEASERANSQGPLKKKPKMDFEAQKVQVMKETKSIPPVIYSKEYYEQFLVQLTKKSKVNLMEHVKLSTSRDFRINVEKVEEVFEQASTSENENEEDEGDINHESYVNHTAANAPSSHSSSSKCPVKFTSQHKTTMKRKRVLSGWDQPNL</sequence>
<dbReference type="InterPro" id="IPR026171">
    <property type="entry name" value="FANCI"/>
</dbReference>
<proteinExistence type="predicted"/>